<dbReference type="Proteomes" id="UP000306575">
    <property type="component" value="Unassembled WGS sequence"/>
</dbReference>
<dbReference type="OrthoDB" id="7875085at2"/>
<evidence type="ECO:0000313" key="3">
    <source>
        <dbReference type="Proteomes" id="UP000306575"/>
    </source>
</evidence>
<proteinExistence type="predicted"/>
<evidence type="ECO:0000256" key="1">
    <source>
        <dbReference type="SAM" id="SignalP"/>
    </source>
</evidence>
<dbReference type="AlphaFoldDB" id="A0A4U7N632"/>
<keyword evidence="3" id="KW-1185">Reference proteome</keyword>
<keyword evidence="1" id="KW-0732">Signal</keyword>
<comment type="caution">
    <text evidence="2">The sequence shown here is derived from an EMBL/GenBank/DDBJ whole genome shotgun (WGS) entry which is preliminary data.</text>
</comment>
<sequence>MFRSITLAAIVAVLALPVSAQTWSSNAPVIGAVSQPENVYMPAYPAAENYCPQGLQPVTRGGVICCGTPTAGADYAPAPQRQMSCPAGTKGCS</sequence>
<dbReference type="EMBL" id="SULI01000005">
    <property type="protein sequence ID" value="TKZ21290.1"/>
    <property type="molecule type" value="Genomic_DNA"/>
</dbReference>
<evidence type="ECO:0000313" key="2">
    <source>
        <dbReference type="EMBL" id="TKZ21290.1"/>
    </source>
</evidence>
<feature type="signal peptide" evidence="1">
    <location>
        <begin position="1"/>
        <end position="20"/>
    </location>
</feature>
<protein>
    <submittedName>
        <fullName evidence="2">Uncharacterized protein</fullName>
    </submittedName>
</protein>
<feature type="chain" id="PRO_5020581804" evidence="1">
    <location>
        <begin position="21"/>
        <end position="93"/>
    </location>
</feature>
<organism evidence="2 3">
    <name type="scientific">Shimia litoralis</name>
    <dbReference type="NCBI Taxonomy" id="420403"/>
    <lineage>
        <taxon>Bacteria</taxon>
        <taxon>Pseudomonadati</taxon>
        <taxon>Pseudomonadota</taxon>
        <taxon>Alphaproteobacteria</taxon>
        <taxon>Rhodobacterales</taxon>
        <taxon>Roseobacteraceae</taxon>
    </lineage>
</organism>
<gene>
    <name evidence="2" type="ORF">FAP39_05985</name>
</gene>
<accession>A0A4U7N632</accession>
<reference evidence="2 3" key="1">
    <citation type="submission" date="2019-04" db="EMBL/GenBank/DDBJ databases">
        <title>Genome sequence of Pelagicola litoralis CL-ES2.</title>
        <authorList>
            <person name="Cao J."/>
        </authorList>
    </citation>
    <scope>NUCLEOTIDE SEQUENCE [LARGE SCALE GENOMIC DNA]</scope>
    <source>
        <strain evidence="2 3">CL-ES2</strain>
    </source>
</reference>
<name>A0A4U7N632_9RHOB</name>
<dbReference type="RefSeq" id="WP_138015493.1">
    <property type="nucleotide sequence ID" value="NZ_SULI01000005.1"/>
</dbReference>